<gene>
    <name evidence="2" type="ORF">H9Q72_005750</name>
</gene>
<keyword evidence="3" id="KW-1185">Reference proteome</keyword>
<organism evidence="2 3">
    <name type="scientific">Fusarium xylarioides</name>
    <dbReference type="NCBI Taxonomy" id="221167"/>
    <lineage>
        <taxon>Eukaryota</taxon>
        <taxon>Fungi</taxon>
        <taxon>Dikarya</taxon>
        <taxon>Ascomycota</taxon>
        <taxon>Pezizomycotina</taxon>
        <taxon>Sordariomycetes</taxon>
        <taxon>Hypocreomycetidae</taxon>
        <taxon>Hypocreales</taxon>
        <taxon>Nectriaceae</taxon>
        <taxon>Fusarium</taxon>
        <taxon>Fusarium fujikuroi species complex</taxon>
    </lineage>
</organism>
<evidence type="ECO:0000313" key="2">
    <source>
        <dbReference type="EMBL" id="KAG5766189.1"/>
    </source>
</evidence>
<protein>
    <recommendedName>
        <fullName evidence="4">BZIP domain-containing protein</fullName>
    </recommendedName>
</protein>
<dbReference type="PANTHER" id="PTHR38116">
    <property type="entry name" value="CHROMOSOME 7, WHOLE GENOME SHOTGUN SEQUENCE"/>
    <property type="match status" value="1"/>
</dbReference>
<name>A0A9P7HTR2_9HYPO</name>
<comment type="caution">
    <text evidence="2">The sequence shown here is derived from an EMBL/GenBank/DDBJ whole genome shotgun (WGS) entry which is preliminary data.</text>
</comment>
<dbReference type="InterPro" id="IPR021833">
    <property type="entry name" value="DUF3425"/>
</dbReference>
<feature type="region of interest" description="Disordered" evidence="1">
    <location>
        <begin position="1"/>
        <end position="83"/>
    </location>
</feature>
<reference evidence="2" key="1">
    <citation type="journal article" date="2020" name="bioRxiv">
        <title>Historical genomics reveals the evolutionary mechanisms behind multiple outbreaks of the host-specific coffee wilt pathogen Fusarium xylarioides.</title>
        <authorList>
            <person name="Peck D."/>
            <person name="Nowell R.W."/>
            <person name="Flood J."/>
            <person name="Ryan M.J."/>
            <person name="Barraclough T.G."/>
        </authorList>
    </citation>
    <scope>NUCLEOTIDE SEQUENCE</scope>
    <source>
        <strain evidence="2">IMI 127659i</strain>
    </source>
</reference>
<evidence type="ECO:0000256" key="1">
    <source>
        <dbReference type="SAM" id="MobiDB-lite"/>
    </source>
</evidence>
<proteinExistence type="predicted"/>
<dbReference type="EMBL" id="JADFTT010000168">
    <property type="protein sequence ID" value="KAG5766189.1"/>
    <property type="molecule type" value="Genomic_DNA"/>
</dbReference>
<dbReference type="OrthoDB" id="125347at2759"/>
<sequence>METANNDQERKARKRAQNRLNQRARRERLRRENEDRNGPGKRPYRVDRWRIGTDANNEEEPKTASTKNMELPREEEEPPSQQIILSDQPSSNLALVVPVDHRLLHLISYNVCRGMMTNKKMMRLFAEFIVAFDFPTLEPQSKTYCDIAVVRPIDREYLPLPTRLDPTQVQMTSPHPCWIDIFPFPELRDNLIRKQLIYDHIQFLEDLVGDYVYILPPAVPSARCIVPPFKKPEGGNQPKENAGMILWGEPHLSESWEVTPSFLAKWSWLIGECKDLVHVSNNWRQSRGDQPLRSVRVS</sequence>
<evidence type="ECO:0008006" key="4">
    <source>
        <dbReference type="Google" id="ProtNLM"/>
    </source>
</evidence>
<feature type="compositionally biased region" description="Basic residues" evidence="1">
    <location>
        <begin position="11"/>
        <end position="28"/>
    </location>
</feature>
<dbReference type="AlphaFoldDB" id="A0A9P7HTR2"/>
<dbReference type="PANTHER" id="PTHR38116:SF1">
    <property type="entry name" value="BZIP DOMAIN-CONTAINING PROTEIN"/>
    <property type="match status" value="1"/>
</dbReference>
<accession>A0A9P7HTR2</accession>
<dbReference type="Proteomes" id="UP000750502">
    <property type="component" value="Unassembled WGS sequence"/>
</dbReference>
<reference evidence="2" key="2">
    <citation type="submission" date="2020-10" db="EMBL/GenBank/DDBJ databases">
        <authorList>
            <person name="Peck L.D."/>
            <person name="Nowell R.W."/>
            <person name="Flood J."/>
            <person name="Ryan M.J."/>
            <person name="Barraclough T.G."/>
        </authorList>
    </citation>
    <scope>NUCLEOTIDE SEQUENCE</scope>
    <source>
        <strain evidence="2">IMI 127659i</strain>
    </source>
</reference>
<dbReference type="Pfam" id="PF11905">
    <property type="entry name" value="DUF3425"/>
    <property type="match status" value="1"/>
</dbReference>
<evidence type="ECO:0000313" key="3">
    <source>
        <dbReference type="Proteomes" id="UP000750502"/>
    </source>
</evidence>
<feature type="compositionally biased region" description="Basic and acidic residues" evidence="1">
    <location>
        <begin position="29"/>
        <end position="51"/>
    </location>
</feature>